<protein>
    <submittedName>
        <fullName evidence="2">Uncharacterized protein</fullName>
    </submittedName>
</protein>
<evidence type="ECO:0000313" key="3">
    <source>
        <dbReference type="Proteomes" id="UP000737018"/>
    </source>
</evidence>
<gene>
    <name evidence="2" type="ORF">CMV_005960</name>
</gene>
<name>A0A8J4RPI6_9ROSI</name>
<evidence type="ECO:0000313" key="2">
    <source>
        <dbReference type="EMBL" id="KAF3970340.1"/>
    </source>
</evidence>
<evidence type="ECO:0000256" key="1">
    <source>
        <dbReference type="SAM" id="MobiDB-lite"/>
    </source>
</evidence>
<keyword evidence="3" id="KW-1185">Reference proteome</keyword>
<proteinExistence type="predicted"/>
<comment type="caution">
    <text evidence="2">The sequence shown here is derived from an EMBL/GenBank/DDBJ whole genome shotgun (WGS) entry which is preliminary data.</text>
</comment>
<dbReference type="Proteomes" id="UP000737018">
    <property type="component" value="Unassembled WGS sequence"/>
</dbReference>
<sequence>MREQGEGGADAATPSGPSSRRLQRAACFTASVELVQLQEPREKEVQRITIPDFEFVRLVKMMVMLAAGQVQRCCCCCVHPENL</sequence>
<feature type="region of interest" description="Disordered" evidence="1">
    <location>
        <begin position="1"/>
        <end position="21"/>
    </location>
</feature>
<organism evidence="2 3">
    <name type="scientific">Castanea mollissima</name>
    <name type="common">Chinese chestnut</name>
    <dbReference type="NCBI Taxonomy" id="60419"/>
    <lineage>
        <taxon>Eukaryota</taxon>
        <taxon>Viridiplantae</taxon>
        <taxon>Streptophyta</taxon>
        <taxon>Embryophyta</taxon>
        <taxon>Tracheophyta</taxon>
        <taxon>Spermatophyta</taxon>
        <taxon>Magnoliopsida</taxon>
        <taxon>eudicotyledons</taxon>
        <taxon>Gunneridae</taxon>
        <taxon>Pentapetalae</taxon>
        <taxon>rosids</taxon>
        <taxon>fabids</taxon>
        <taxon>Fagales</taxon>
        <taxon>Fagaceae</taxon>
        <taxon>Castanea</taxon>
    </lineage>
</organism>
<dbReference type="EMBL" id="JRKL02000545">
    <property type="protein sequence ID" value="KAF3970340.1"/>
    <property type="molecule type" value="Genomic_DNA"/>
</dbReference>
<dbReference type="AlphaFoldDB" id="A0A8J4RPI6"/>
<accession>A0A8J4RPI6</accession>
<reference evidence="2" key="1">
    <citation type="submission" date="2020-03" db="EMBL/GenBank/DDBJ databases">
        <title>Castanea mollissima Vanexum genome sequencing.</title>
        <authorList>
            <person name="Staton M."/>
        </authorList>
    </citation>
    <scope>NUCLEOTIDE SEQUENCE</scope>
    <source>
        <tissue evidence="2">Leaf</tissue>
    </source>
</reference>